<proteinExistence type="predicted"/>
<keyword evidence="4" id="KW-1185">Reference proteome</keyword>
<dbReference type="InterPro" id="IPR041577">
    <property type="entry name" value="RT_RNaseH_2"/>
</dbReference>
<dbReference type="InterPro" id="IPR012337">
    <property type="entry name" value="RNaseH-like_sf"/>
</dbReference>
<evidence type="ECO:0000256" key="1">
    <source>
        <dbReference type="ARBA" id="ARBA00022884"/>
    </source>
</evidence>
<dbReference type="InterPro" id="IPR041588">
    <property type="entry name" value="Integrase_H2C2"/>
</dbReference>
<dbReference type="InterPro" id="IPR001584">
    <property type="entry name" value="Integrase_cat-core"/>
</dbReference>
<evidence type="ECO:0000313" key="3">
    <source>
        <dbReference type="EMBL" id="MBW0493937.1"/>
    </source>
</evidence>
<keyword evidence="1" id="KW-0694">RNA-binding</keyword>
<dbReference type="PROSITE" id="PS50994">
    <property type="entry name" value="INTEGRASE"/>
    <property type="match status" value="1"/>
</dbReference>
<dbReference type="InterPro" id="IPR043502">
    <property type="entry name" value="DNA/RNA_pol_sf"/>
</dbReference>
<evidence type="ECO:0000259" key="2">
    <source>
        <dbReference type="PROSITE" id="PS50994"/>
    </source>
</evidence>
<comment type="caution">
    <text evidence="3">The sequence shown here is derived from an EMBL/GenBank/DDBJ whole genome shotgun (WGS) entry which is preliminary data.</text>
</comment>
<reference evidence="3" key="1">
    <citation type="submission" date="2021-03" db="EMBL/GenBank/DDBJ databases">
        <title>Draft genome sequence of rust myrtle Austropuccinia psidii MF-1, a brazilian biotype.</title>
        <authorList>
            <person name="Quecine M.C."/>
            <person name="Pachon D.M.R."/>
            <person name="Bonatelli M.L."/>
            <person name="Correr F.H."/>
            <person name="Franceschini L.M."/>
            <person name="Leite T.F."/>
            <person name="Margarido G.R.A."/>
            <person name="Almeida C.A."/>
            <person name="Ferrarezi J.A."/>
            <person name="Labate C.A."/>
        </authorList>
    </citation>
    <scope>NUCLEOTIDE SEQUENCE</scope>
    <source>
        <strain evidence="3">MF-1</strain>
    </source>
</reference>
<organism evidence="3 4">
    <name type="scientific">Austropuccinia psidii MF-1</name>
    <dbReference type="NCBI Taxonomy" id="1389203"/>
    <lineage>
        <taxon>Eukaryota</taxon>
        <taxon>Fungi</taxon>
        <taxon>Dikarya</taxon>
        <taxon>Basidiomycota</taxon>
        <taxon>Pucciniomycotina</taxon>
        <taxon>Pucciniomycetes</taxon>
        <taxon>Pucciniales</taxon>
        <taxon>Sphaerophragmiaceae</taxon>
        <taxon>Austropuccinia</taxon>
    </lineage>
</organism>
<dbReference type="GO" id="GO:0005634">
    <property type="term" value="C:nucleus"/>
    <property type="evidence" value="ECO:0007669"/>
    <property type="project" value="UniProtKB-ARBA"/>
</dbReference>
<dbReference type="SUPFAM" id="SSF56672">
    <property type="entry name" value="DNA/RNA polymerases"/>
    <property type="match status" value="1"/>
</dbReference>
<dbReference type="Pfam" id="PF17919">
    <property type="entry name" value="RT_RNaseH_2"/>
    <property type="match status" value="1"/>
</dbReference>
<dbReference type="GO" id="GO:0003723">
    <property type="term" value="F:RNA binding"/>
    <property type="evidence" value="ECO:0007669"/>
    <property type="project" value="UniProtKB-KW"/>
</dbReference>
<dbReference type="SUPFAM" id="SSF53098">
    <property type="entry name" value="Ribonuclease H-like"/>
    <property type="match status" value="1"/>
</dbReference>
<dbReference type="GO" id="GO:0016779">
    <property type="term" value="F:nucleotidyltransferase activity"/>
    <property type="evidence" value="ECO:0007669"/>
    <property type="project" value="UniProtKB-KW"/>
</dbReference>
<dbReference type="GO" id="GO:0015074">
    <property type="term" value="P:DNA integration"/>
    <property type="evidence" value="ECO:0007669"/>
    <property type="project" value="InterPro"/>
</dbReference>
<dbReference type="AlphaFoldDB" id="A0A9Q3D517"/>
<dbReference type="Gene3D" id="2.40.70.10">
    <property type="entry name" value="Acid Proteases"/>
    <property type="match status" value="1"/>
</dbReference>
<dbReference type="PANTHER" id="PTHR37984:SF15">
    <property type="entry name" value="INTEGRASE CATALYTIC DOMAIN-CONTAINING PROTEIN"/>
    <property type="match status" value="1"/>
</dbReference>
<evidence type="ECO:0000313" key="4">
    <source>
        <dbReference type="Proteomes" id="UP000765509"/>
    </source>
</evidence>
<dbReference type="Pfam" id="PF17921">
    <property type="entry name" value="Integrase_H2C2"/>
    <property type="match status" value="1"/>
</dbReference>
<dbReference type="InterPro" id="IPR050951">
    <property type="entry name" value="Retrovirus_Pol_polyprotein"/>
</dbReference>
<dbReference type="Gene3D" id="1.10.340.70">
    <property type="match status" value="1"/>
</dbReference>
<protein>
    <recommendedName>
        <fullName evidence="2">Integrase catalytic domain-containing protein</fullName>
    </recommendedName>
</protein>
<dbReference type="Proteomes" id="UP000765509">
    <property type="component" value="Unassembled WGS sequence"/>
</dbReference>
<dbReference type="PANTHER" id="PTHR37984">
    <property type="entry name" value="PROTEIN CBG26694"/>
    <property type="match status" value="1"/>
</dbReference>
<sequence length="647" mass="72852">MHPLPCSSPIIPNSPKGEDLILGYDFLYHFNIIIDWKNGFITYYSSNKDSSGIKYSGSNALATAVNSAALVGELKTPSLPSSVHIPFIMPSQSLLKLRDEVFKEVKDFGADVAISSLHLFQGDMDLPPLSFNASLEEQWDEEEEPKEIETVLKVVPPAYHQYLHVFSKVKAEKIPPHHTCDHHIKLKGLLPPLQILKEAFTTATILSNFNPSLPAIVETDASDYALGAVLSQGQCVPRGGVDVISKNPQNFPQVIKQDGIQESRFFSIKVEIFSDLVDQIQKEIWKDKDYKEILKQLARGESVSDYSLEPQAKLLLLKDRVLVPSNGEIQLNILQKRHDSLLAAHPGQEKTLRLIKKGFYWAGMNQAIKDYVSSCQKCSRNKKINHKKFGLLKPLQIQSGSWNSLSMDFITQLPLSNNFDSILVVVDRFLKMAIFTPTYAKITALELAHILIHHVFSKHSLPASIVSDRGSLFVPSFWTQLSQKLKISRDLSAAFNPETDGQTERVNQILESIVGCMSVTIKMTGTPGSLWLNLPTIIQNTHQQRNHLSHHLWKKSQLLLKPYFSRLTCWKFINKNPISSTNCQRRIRVRNKDVKKYTDRNMTITPDFQAGDKVWLASKKTKTTISTKKLSERFLGPFEGDPLGGGS</sequence>
<name>A0A9Q3D517_9BASI</name>
<accession>A0A9Q3D517</accession>
<gene>
    <name evidence="3" type="ORF">O181_033652</name>
</gene>
<dbReference type="EMBL" id="AVOT02012310">
    <property type="protein sequence ID" value="MBW0493937.1"/>
    <property type="molecule type" value="Genomic_DNA"/>
</dbReference>
<dbReference type="GO" id="GO:0004519">
    <property type="term" value="F:endonuclease activity"/>
    <property type="evidence" value="ECO:0007669"/>
    <property type="project" value="UniProtKB-KW"/>
</dbReference>
<dbReference type="Gene3D" id="3.30.420.10">
    <property type="entry name" value="Ribonuclease H-like superfamily/Ribonuclease H"/>
    <property type="match status" value="1"/>
</dbReference>
<dbReference type="InterPro" id="IPR036397">
    <property type="entry name" value="RNaseH_sf"/>
</dbReference>
<feature type="domain" description="Integrase catalytic" evidence="2">
    <location>
        <begin position="390"/>
        <end position="514"/>
    </location>
</feature>
<dbReference type="FunFam" id="1.10.340.70:FF:000001">
    <property type="entry name" value="Retrovirus-related Pol polyprotein from transposon gypsy-like Protein"/>
    <property type="match status" value="1"/>
</dbReference>
<dbReference type="InterPro" id="IPR021109">
    <property type="entry name" value="Peptidase_aspartic_dom_sf"/>
</dbReference>